<gene>
    <name evidence="2" type="ORF">A2U01_0019126</name>
</gene>
<evidence type="ECO:0000313" key="3">
    <source>
        <dbReference type="Proteomes" id="UP000265520"/>
    </source>
</evidence>
<dbReference type="InterPro" id="IPR055294">
    <property type="entry name" value="FBL60-like"/>
</dbReference>
<dbReference type="Pfam" id="PF00646">
    <property type="entry name" value="F-box"/>
    <property type="match status" value="1"/>
</dbReference>
<dbReference type="PANTHER" id="PTHR31293">
    <property type="entry name" value="RNI-LIKE SUPERFAMILY PROTEIN"/>
    <property type="match status" value="1"/>
</dbReference>
<sequence length="241" mass="27841">MTSSFRRSIPTIDRISDLPDSILCHILSLLPTKQASTTSILSKRWKHVWLSILTLHFDDETFKVFNSFRKFVYSTMFKLRDKQTSIHSFTLKCGRSSQFKPKDFNRILEFVMQRGVVNLDFDMSNKLRCIKLPPCSLSCKTLKVLTLAQVKIGDFDQVDFPLVETLFLKRICFISHEYVVKFLLGFPILKYLYIKSSVSKKSPITMEDVNALPNLVKARICERNTPVALLGKTKILHIDKV</sequence>
<dbReference type="AlphaFoldDB" id="A0A392NE34"/>
<dbReference type="PANTHER" id="PTHR31293:SF12">
    <property type="entry name" value="RNI-LIKE SUPERFAMILY PROTEIN"/>
    <property type="match status" value="1"/>
</dbReference>
<organism evidence="2 3">
    <name type="scientific">Trifolium medium</name>
    <dbReference type="NCBI Taxonomy" id="97028"/>
    <lineage>
        <taxon>Eukaryota</taxon>
        <taxon>Viridiplantae</taxon>
        <taxon>Streptophyta</taxon>
        <taxon>Embryophyta</taxon>
        <taxon>Tracheophyta</taxon>
        <taxon>Spermatophyta</taxon>
        <taxon>Magnoliopsida</taxon>
        <taxon>eudicotyledons</taxon>
        <taxon>Gunneridae</taxon>
        <taxon>Pentapetalae</taxon>
        <taxon>rosids</taxon>
        <taxon>fabids</taxon>
        <taxon>Fabales</taxon>
        <taxon>Fabaceae</taxon>
        <taxon>Papilionoideae</taxon>
        <taxon>50 kb inversion clade</taxon>
        <taxon>NPAAA clade</taxon>
        <taxon>Hologalegina</taxon>
        <taxon>IRL clade</taxon>
        <taxon>Trifolieae</taxon>
        <taxon>Trifolium</taxon>
    </lineage>
</organism>
<dbReference type="PROSITE" id="PS50181">
    <property type="entry name" value="FBOX"/>
    <property type="match status" value="1"/>
</dbReference>
<accession>A0A392NE34</accession>
<evidence type="ECO:0000259" key="1">
    <source>
        <dbReference type="PROSITE" id="PS50181"/>
    </source>
</evidence>
<comment type="caution">
    <text evidence="2">The sequence shown here is derived from an EMBL/GenBank/DDBJ whole genome shotgun (WGS) entry which is preliminary data.</text>
</comment>
<dbReference type="Gene3D" id="1.20.1280.50">
    <property type="match status" value="1"/>
</dbReference>
<reference evidence="2 3" key="1">
    <citation type="journal article" date="2018" name="Front. Plant Sci.">
        <title>Red Clover (Trifolium pratense) and Zigzag Clover (T. medium) - A Picture of Genomic Similarities and Differences.</title>
        <authorList>
            <person name="Dluhosova J."/>
            <person name="Istvanek J."/>
            <person name="Nedelnik J."/>
            <person name="Repkova J."/>
        </authorList>
    </citation>
    <scope>NUCLEOTIDE SEQUENCE [LARGE SCALE GENOMIC DNA]</scope>
    <source>
        <strain evidence="3">cv. 10/8</strain>
        <tissue evidence="2">Leaf</tissue>
    </source>
</reference>
<name>A0A392NE34_9FABA</name>
<dbReference type="InterPro" id="IPR053781">
    <property type="entry name" value="F-box_AtFBL13-like"/>
</dbReference>
<proteinExistence type="predicted"/>
<evidence type="ECO:0000313" key="2">
    <source>
        <dbReference type="EMBL" id="MCH98127.1"/>
    </source>
</evidence>
<dbReference type="EMBL" id="LXQA010036784">
    <property type="protein sequence ID" value="MCH98127.1"/>
    <property type="molecule type" value="Genomic_DNA"/>
</dbReference>
<protein>
    <submittedName>
        <fullName evidence="2">F-box/LRR-repeat protein</fullName>
    </submittedName>
</protein>
<dbReference type="InterPro" id="IPR036047">
    <property type="entry name" value="F-box-like_dom_sf"/>
</dbReference>
<feature type="domain" description="F-box" evidence="1">
    <location>
        <begin position="12"/>
        <end position="65"/>
    </location>
</feature>
<dbReference type="Proteomes" id="UP000265520">
    <property type="component" value="Unassembled WGS sequence"/>
</dbReference>
<keyword evidence="3" id="KW-1185">Reference proteome</keyword>
<dbReference type="SUPFAM" id="SSF81383">
    <property type="entry name" value="F-box domain"/>
    <property type="match status" value="1"/>
</dbReference>
<dbReference type="InterPro" id="IPR001810">
    <property type="entry name" value="F-box_dom"/>
</dbReference>
<dbReference type="CDD" id="cd22160">
    <property type="entry name" value="F-box_AtFBL13-like"/>
    <property type="match status" value="1"/>
</dbReference>